<accession>A0A392QL63</accession>
<dbReference type="AlphaFoldDB" id="A0A392QL63"/>
<reference evidence="1 2" key="1">
    <citation type="journal article" date="2018" name="Front. Plant Sci.">
        <title>Red Clover (Trifolium pratense) and Zigzag Clover (T. medium) - A Picture of Genomic Similarities and Differences.</title>
        <authorList>
            <person name="Dluhosova J."/>
            <person name="Istvanek J."/>
            <person name="Nedelnik J."/>
            <person name="Repkova J."/>
        </authorList>
    </citation>
    <scope>NUCLEOTIDE SEQUENCE [LARGE SCALE GENOMIC DNA]</scope>
    <source>
        <strain evidence="2">cv. 10/8</strain>
        <tissue evidence="1">Leaf</tissue>
    </source>
</reference>
<dbReference type="EMBL" id="LXQA010145441">
    <property type="protein sequence ID" value="MCI25131.1"/>
    <property type="molecule type" value="Genomic_DNA"/>
</dbReference>
<proteinExistence type="predicted"/>
<sequence>QTSQHKLSRMQQDLHSISLESVPHEAGSIQTEIPMQAHMLLNVLKESVIRRTSLYTIYQGSPWGLPRLGMWTEFYPPPRRDSISEQFI</sequence>
<evidence type="ECO:0000313" key="1">
    <source>
        <dbReference type="EMBL" id="MCI25131.1"/>
    </source>
</evidence>
<feature type="non-terminal residue" evidence="1">
    <location>
        <position position="1"/>
    </location>
</feature>
<protein>
    <submittedName>
        <fullName evidence="1">Asparagine synthetase domain-containing protein 1-like</fullName>
    </submittedName>
</protein>
<dbReference type="Proteomes" id="UP000265520">
    <property type="component" value="Unassembled WGS sequence"/>
</dbReference>
<organism evidence="1 2">
    <name type="scientific">Trifolium medium</name>
    <dbReference type="NCBI Taxonomy" id="97028"/>
    <lineage>
        <taxon>Eukaryota</taxon>
        <taxon>Viridiplantae</taxon>
        <taxon>Streptophyta</taxon>
        <taxon>Embryophyta</taxon>
        <taxon>Tracheophyta</taxon>
        <taxon>Spermatophyta</taxon>
        <taxon>Magnoliopsida</taxon>
        <taxon>eudicotyledons</taxon>
        <taxon>Gunneridae</taxon>
        <taxon>Pentapetalae</taxon>
        <taxon>rosids</taxon>
        <taxon>fabids</taxon>
        <taxon>Fabales</taxon>
        <taxon>Fabaceae</taxon>
        <taxon>Papilionoideae</taxon>
        <taxon>50 kb inversion clade</taxon>
        <taxon>NPAAA clade</taxon>
        <taxon>Hologalegina</taxon>
        <taxon>IRL clade</taxon>
        <taxon>Trifolieae</taxon>
        <taxon>Trifolium</taxon>
    </lineage>
</organism>
<comment type="caution">
    <text evidence="1">The sequence shown here is derived from an EMBL/GenBank/DDBJ whole genome shotgun (WGS) entry which is preliminary data.</text>
</comment>
<evidence type="ECO:0000313" key="2">
    <source>
        <dbReference type="Proteomes" id="UP000265520"/>
    </source>
</evidence>
<keyword evidence="2" id="KW-1185">Reference proteome</keyword>
<name>A0A392QL63_9FABA</name>